<keyword evidence="4" id="KW-1185">Reference proteome</keyword>
<feature type="region of interest" description="Disordered" evidence="1">
    <location>
        <begin position="136"/>
        <end position="158"/>
    </location>
</feature>
<dbReference type="OrthoDB" id="1521716at2"/>
<dbReference type="PROSITE" id="PS51257">
    <property type="entry name" value="PROKAR_LIPOPROTEIN"/>
    <property type="match status" value="1"/>
</dbReference>
<accession>A0A345HA44</accession>
<evidence type="ECO:0000256" key="1">
    <source>
        <dbReference type="SAM" id="MobiDB-lite"/>
    </source>
</evidence>
<dbReference type="RefSeq" id="WP_114677215.1">
    <property type="nucleotide sequence ID" value="NZ_CP031188.1"/>
</dbReference>
<sequence>MKKLLLSMLAISALAVTSCSSDDDSNSNNNNGDVIEGNVITGSITEDLFVPKGDYTLKGTVLVEDGATLTIEKGSTITVTLADQATGINVLMVKQGGKLIADGTADEPIVFTSENQSAGASDGDWGGIVLHGRAPINGTDSNPLSEAGQLPYSGDRDTNEETSGILRYVRVEYAGVASSDGQFEYNAFSFFACGSGTIVQNCEAYKGADDGFEFYGGLVSATNLIAIGMEDDSIDWDQGYKGTLTNIAVYQEDNLGDFAFELSSRKTEWNVEPRSNPIVRNVTIRGSLKAGKSAFDLKEGTAGDFGNIKVYNVEHVAFVNNQLNQVNDGSLHMTGDFDPTIALVVNNVDDTDLDSLLFTQDATATGANMSAFGSWSHNSELTW</sequence>
<dbReference type="SUPFAM" id="SSF51126">
    <property type="entry name" value="Pectin lyase-like"/>
    <property type="match status" value="1"/>
</dbReference>
<dbReference type="Proteomes" id="UP000253951">
    <property type="component" value="Chromosome"/>
</dbReference>
<reference evidence="3 4" key="1">
    <citation type="submission" date="2018-07" db="EMBL/GenBank/DDBJ databases">
        <title>Complete genome sequence of Flavobacterium arcticum type strain SM1502T.</title>
        <authorList>
            <person name="Li Y."/>
            <person name="Li D.-D."/>
        </authorList>
    </citation>
    <scope>NUCLEOTIDE SEQUENCE [LARGE SCALE GENOMIC DNA]</scope>
    <source>
        <strain evidence="3 4">SM1502</strain>
    </source>
</reference>
<dbReference type="AlphaFoldDB" id="A0A345HA44"/>
<dbReference type="PANTHER" id="PTHR41339:SF1">
    <property type="entry name" value="SECRETED PROTEIN"/>
    <property type="match status" value="1"/>
</dbReference>
<proteinExistence type="predicted"/>
<keyword evidence="2" id="KW-0732">Signal</keyword>
<gene>
    <name evidence="3" type="ORF">DVK85_04085</name>
</gene>
<name>A0A345HA44_9FLAO</name>
<feature type="chain" id="PRO_5017037843" description="Multidrug transporter" evidence="2">
    <location>
        <begin position="22"/>
        <end position="383"/>
    </location>
</feature>
<organism evidence="3 4">
    <name type="scientific">Flavobacterium arcticum</name>
    <dbReference type="NCBI Taxonomy" id="1784713"/>
    <lineage>
        <taxon>Bacteria</taxon>
        <taxon>Pseudomonadati</taxon>
        <taxon>Bacteroidota</taxon>
        <taxon>Flavobacteriia</taxon>
        <taxon>Flavobacteriales</taxon>
        <taxon>Flavobacteriaceae</taxon>
        <taxon>Flavobacterium</taxon>
    </lineage>
</organism>
<evidence type="ECO:0000313" key="4">
    <source>
        <dbReference type="Proteomes" id="UP000253951"/>
    </source>
</evidence>
<dbReference type="KEGG" id="fat:DVK85_04085"/>
<evidence type="ECO:0008006" key="5">
    <source>
        <dbReference type="Google" id="ProtNLM"/>
    </source>
</evidence>
<dbReference type="PANTHER" id="PTHR41339">
    <property type="entry name" value="LIPL48"/>
    <property type="match status" value="1"/>
</dbReference>
<dbReference type="EMBL" id="CP031188">
    <property type="protein sequence ID" value="AXG73454.1"/>
    <property type="molecule type" value="Genomic_DNA"/>
</dbReference>
<protein>
    <recommendedName>
        <fullName evidence="5">Multidrug transporter</fullName>
    </recommendedName>
</protein>
<feature type="signal peptide" evidence="2">
    <location>
        <begin position="1"/>
        <end position="21"/>
    </location>
</feature>
<dbReference type="InterPro" id="IPR011050">
    <property type="entry name" value="Pectin_lyase_fold/virulence"/>
</dbReference>
<evidence type="ECO:0000313" key="3">
    <source>
        <dbReference type="EMBL" id="AXG73454.1"/>
    </source>
</evidence>
<evidence type="ECO:0000256" key="2">
    <source>
        <dbReference type="SAM" id="SignalP"/>
    </source>
</evidence>